<reference evidence="1" key="1">
    <citation type="submission" date="2004-12" db="EMBL/GenBank/DDBJ databases">
        <title>The ecdysteroid UDP-glucosyltransferase gene was truncated in Antheraea pernyi nuclear polyhedrosis virus genome.</title>
        <authorList>
            <person name="Wang X."/>
            <person name="Shen Z."/>
            <person name="Zhang Z."/>
        </authorList>
    </citation>
    <scope>NUCLEOTIDE SEQUENCE</scope>
    <source>
        <strain evidence="1">Shenyang</strain>
    </source>
</reference>
<evidence type="ECO:0000313" key="1">
    <source>
        <dbReference type="EMBL" id="AAW48309.1"/>
    </source>
</evidence>
<dbReference type="EMBL" id="AY846867">
    <property type="protein sequence ID" value="AAW48309.1"/>
    <property type="molecule type" value="Genomic_DNA"/>
</dbReference>
<sequence>MCILLQRKNNTHKLFPPQFAARAAARVVNVVGHILRHLVHKGVGCQKRVYQLAAAQRRPMQVQRFFAKRHYAFVASLARHYVDVAANARVLWQLREQRAD</sequence>
<protein>
    <submittedName>
        <fullName evidence="1">Uncharacterized protein</fullName>
    </submittedName>
</protein>
<name>Q5I7G7_NPVAP</name>
<proteinExistence type="predicted"/>
<organismHost>
    <name type="scientific">Antheraea pernyi</name>
    <name type="common">Chinese oak silk moth</name>
    <name type="synonym">Bombyx pernyi</name>
    <dbReference type="NCBI Taxonomy" id="7119"/>
</organismHost>
<accession>Q5I7G7</accession>
<organism evidence="1">
    <name type="scientific">Antheraea pernyi nuclear polyhedrosis virus</name>
    <name type="common">ApNPV</name>
    <dbReference type="NCBI Taxonomy" id="161494"/>
    <lineage>
        <taxon>Viruses</taxon>
        <taxon>Viruses incertae sedis</taxon>
        <taxon>Naldaviricetes</taxon>
        <taxon>Lefavirales</taxon>
        <taxon>Baculoviridae</taxon>
        <taxon>Alphabaculovirus</taxon>
        <taxon>Alphabaculovirus anpernyi</taxon>
    </lineage>
</organism>